<dbReference type="STRING" id="447595.SAMN05660826_01991"/>
<sequence length="83" mass="9576">MNVKQLKQSSVKRKLLAISKFLDWAVKQDIISRNPAKEVEAPASVMLPPRILSEKDFFRLRRTFYKGNNEIDIAIFEVLANTV</sequence>
<dbReference type="GO" id="GO:0003677">
    <property type="term" value="F:DNA binding"/>
    <property type="evidence" value="ECO:0007669"/>
    <property type="project" value="UniProtKB-KW"/>
</dbReference>
<dbReference type="EMBL" id="FRCR01000013">
    <property type="protein sequence ID" value="SHM80115.1"/>
    <property type="molecule type" value="Genomic_DNA"/>
</dbReference>
<name>A0A1M7LR10_9FIRM</name>
<protein>
    <submittedName>
        <fullName evidence="2">Integrase/recombinase XerC</fullName>
    </submittedName>
</protein>
<dbReference type="AlphaFoldDB" id="A0A1M7LR10"/>
<dbReference type="Gene3D" id="1.10.150.130">
    <property type="match status" value="1"/>
</dbReference>
<keyword evidence="3" id="KW-1185">Reference proteome</keyword>
<evidence type="ECO:0000313" key="2">
    <source>
        <dbReference type="EMBL" id="SHM80115.1"/>
    </source>
</evidence>
<dbReference type="Proteomes" id="UP000184375">
    <property type="component" value="Unassembled WGS sequence"/>
</dbReference>
<organism evidence="2 3">
    <name type="scientific">Caldanaerovirga acetigignens</name>
    <dbReference type="NCBI Taxonomy" id="447595"/>
    <lineage>
        <taxon>Bacteria</taxon>
        <taxon>Bacillati</taxon>
        <taxon>Bacillota</taxon>
        <taxon>Clostridia</taxon>
        <taxon>Thermosediminibacterales</taxon>
        <taxon>Thermosediminibacteraceae</taxon>
        <taxon>Caldanaerovirga</taxon>
    </lineage>
</organism>
<accession>A0A1M7LR10</accession>
<dbReference type="SUPFAM" id="SSF56349">
    <property type="entry name" value="DNA breaking-rejoining enzymes"/>
    <property type="match status" value="1"/>
</dbReference>
<gene>
    <name evidence="2" type="ORF">SAMN05660826_01991</name>
</gene>
<reference evidence="3" key="1">
    <citation type="submission" date="2016-11" db="EMBL/GenBank/DDBJ databases">
        <authorList>
            <person name="Varghese N."/>
            <person name="Submissions S."/>
        </authorList>
    </citation>
    <scope>NUCLEOTIDE SEQUENCE [LARGE SCALE GENOMIC DNA]</scope>
    <source>
        <strain evidence="3">DSM 18802</strain>
    </source>
</reference>
<dbReference type="InterPro" id="IPR011010">
    <property type="entry name" value="DNA_brk_join_enz"/>
</dbReference>
<evidence type="ECO:0000256" key="1">
    <source>
        <dbReference type="ARBA" id="ARBA00023125"/>
    </source>
</evidence>
<evidence type="ECO:0000313" key="3">
    <source>
        <dbReference type="Proteomes" id="UP000184375"/>
    </source>
</evidence>
<keyword evidence="1" id="KW-0238">DNA-binding</keyword>
<proteinExistence type="predicted"/>
<dbReference type="InterPro" id="IPR010998">
    <property type="entry name" value="Integrase_recombinase_N"/>
</dbReference>